<proteinExistence type="predicted"/>
<evidence type="ECO:0000313" key="2">
    <source>
        <dbReference type="EMBL" id="GAT94116.1"/>
    </source>
</evidence>
<comment type="caution">
    <text evidence="2">The sequence shown here is derived from an EMBL/GenBank/DDBJ whole genome shotgun (WGS) entry which is preliminary data.</text>
</comment>
<evidence type="ECO:0000313" key="3">
    <source>
        <dbReference type="Proteomes" id="UP000078387"/>
    </source>
</evidence>
<accession>A0A5K1UGQ0</accession>
<gene>
    <name evidence="2" type="ORF">CL6EHI_009690</name>
</gene>
<feature type="region of interest" description="Disordered" evidence="1">
    <location>
        <begin position="90"/>
        <end position="148"/>
    </location>
</feature>
<dbReference type="EMBL" id="BDEQ01000001">
    <property type="protein sequence ID" value="GAT94116.1"/>
    <property type="molecule type" value="Genomic_DNA"/>
</dbReference>
<sequence>MSDSESLSLSESDNFYHNRKLSTITAPSDVLKDVIDSDNEDINDISMHGTKDRTIAGNETEYQSRWRKREISPVRKCRSYKERIKQHEKEMKEYNENKEKREIDKREKCLKIKKEHRERNKQYNQDIEKRERSESRHRSYTDQYSPKH</sequence>
<reference evidence="2 3" key="1">
    <citation type="submission" date="2016-05" db="EMBL/GenBank/DDBJ databases">
        <title>First whole genome sequencing of Entamoeba histolytica HM1:IMSS-clone-6.</title>
        <authorList>
            <person name="Mukherjee Avik.K."/>
            <person name="Izumyama S."/>
            <person name="Nakada-Tsukui K."/>
            <person name="Nozaki T."/>
        </authorList>
    </citation>
    <scope>NUCLEOTIDE SEQUENCE [LARGE SCALE GENOMIC DNA]</scope>
    <source>
        <strain evidence="2 3">HM1:IMSS clone 6</strain>
    </source>
</reference>
<organism evidence="2 3">
    <name type="scientific">Entamoeba histolytica</name>
    <dbReference type="NCBI Taxonomy" id="5759"/>
    <lineage>
        <taxon>Eukaryota</taxon>
        <taxon>Amoebozoa</taxon>
        <taxon>Evosea</taxon>
        <taxon>Archamoebae</taxon>
        <taxon>Mastigamoebida</taxon>
        <taxon>Entamoebidae</taxon>
        <taxon>Entamoeba</taxon>
    </lineage>
</organism>
<dbReference type="VEuPathDB" id="AmoebaDB:KM1_019610"/>
<dbReference type="VEuPathDB" id="AmoebaDB:EHI7A_008030"/>
<name>A0A5K1UGQ0_ENTHI</name>
<dbReference type="VEuPathDB" id="AmoebaDB:EHI_009690"/>
<dbReference type="OMA" id="KERINQH"/>
<dbReference type="AlphaFoldDB" id="A0A5K1UGQ0"/>
<dbReference type="VEuPathDB" id="AmoebaDB:EHI8A_005170"/>
<dbReference type="VEuPathDB" id="AmoebaDB:EHI5A_215820"/>
<evidence type="ECO:0000256" key="1">
    <source>
        <dbReference type="SAM" id="MobiDB-lite"/>
    </source>
</evidence>
<dbReference type="Proteomes" id="UP000078387">
    <property type="component" value="Unassembled WGS sequence"/>
</dbReference>
<feature type="compositionally biased region" description="Basic and acidic residues" evidence="1">
    <location>
        <begin position="90"/>
        <end position="140"/>
    </location>
</feature>
<protein>
    <submittedName>
        <fullName evidence="2">Uncharacterized protein</fullName>
    </submittedName>
</protein>